<dbReference type="GO" id="GO:0006518">
    <property type="term" value="P:peptide metabolic process"/>
    <property type="evidence" value="ECO:0007669"/>
    <property type="project" value="TreeGrafter"/>
</dbReference>
<dbReference type="InterPro" id="IPR024077">
    <property type="entry name" value="Neurolysin/TOP_dom2"/>
</dbReference>
<dbReference type="FunFam" id="3.40.390.10:FF:000074">
    <property type="entry name" value="Metalloprotease"/>
    <property type="match status" value="1"/>
</dbReference>
<evidence type="ECO:0000256" key="4">
    <source>
        <dbReference type="ARBA" id="ARBA00022801"/>
    </source>
</evidence>
<organism evidence="11 12">
    <name type="scientific">[Candida] railenensis</name>
    <dbReference type="NCBI Taxonomy" id="45579"/>
    <lineage>
        <taxon>Eukaryota</taxon>
        <taxon>Fungi</taxon>
        <taxon>Dikarya</taxon>
        <taxon>Ascomycota</taxon>
        <taxon>Saccharomycotina</taxon>
        <taxon>Pichiomycetes</taxon>
        <taxon>Debaryomycetaceae</taxon>
        <taxon>Kurtzmaniella</taxon>
    </lineage>
</organism>
<evidence type="ECO:0000256" key="3">
    <source>
        <dbReference type="ARBA" id="ARBA00022723"/>
    </source>
</evidence>
<dbReference type="GO" id="GO:0005758">
    <property type="term" value="C:mitochondrial intermembrane space"/>
    <property type="evidence" value="ECO:0007669"/>
    <property type="project" value="TreeGrafter"/>
</dbReference>
<dbReference type="AlphaFoldDB" id="A0A9P0QTI8"/>
<evidence type="ECO:0000313" key="11">
    <source>
        <dbReference type="EMBL" id="CAH2354644.1"/>
    </source>
</evidence>
<evidence type="ECO:0000256" key="7">
    <source>
        <dbReference type="RuleBase" id="RU003435"/>
    </source>
</evidence>
<evidence type="ECO:0000256" key="8">
    <source>
        <dbReference type="SAM" id="Coils"/>
    </source>
</evidence>
<reference evidence="11" key="1">
    <citation type="submission" date="2022-03" db="EMBL/GenBank/DDBJ databases">
        <authorList>
            <person name="Legras J.-L."/>
            <person name="Devillers H."/>
            <person name="Grondin C."/>
        </authorList>
    </citation>
    <scope>NUCLEOTIDE SEQUENCE</scope>
    <source>
        <strain evidence="11">CLIB 1423</strain>
    </source>
</reference>
<dbReference type="InterPro" id="IPR045090">
    <property type="entry name" value="Pept_M3A_M3B"/>
</dbReference>
<accession>A0A9P0QTI8</accession>
<keyword evidence="4 7" id="KW-0378">Hydrolase</keyword>
<protein>
    <submittedName>
        <fullName evidence="11">Saccharolysin</fullName>
    </submittedName>
</protein>
<feature type="domain" description="Peptidase M3A/M3B catalytic" evidence="10">
    <location>
        <begin position="220"/>
        <end position="680"/>
    </location>
</feature>
<feature type="coiled-coil region" evidence="8">
    <location>
        <begin position="146"/>
        <end position="173"/>
    </location>
</feature>
<dbReference type="PANTHER" id="PTHR11804">
    <property type="entry name" value="PROTEASE M3 THIMET OLIGOPEPTIDASE-RELATED"/>
    <property type="match status" value="1"/>
</dbReference>
<comment type="cofactor">
    <cofactor evidence="7">
        <name>Zn(2+)</name>
        <dbReference type="ChEBI" id="CHEBI:29105"/>
    </cofactor>
    <text evidence="7">Binds 1 zinc ion.</text>
</comment>
<dbReference type="PANTHER" id="PTHR11804:SF84">
    <property type="entry name" value="SACCHAROLYSIN"/>
    <property type="match status" value="1"/>
</dbReference>
<keyword evidence="8" id="KW-0175">Coiled coil</keyword>
<keyword evidence="12" id="KW-1185">Reference proteome</keyword>
<evidence type="ECO:0000256" key="6">
    <source>
        <dbReference type="ARBA" id="ARBA00023049"/>
    </source>
</evidence>
<sequence>MSSTETTSSIPQPAEWNHTPEEITSLTKKHIELYTRFLDEIAAIENPTVENVLIPFGNFENENYYFQNQIPFYQYVSDSKEHREASQEASKLLNEAYVDLAMRVDLYNVFKKLEASARPEDFPDAESKRLLEKVILDYERNGLHLSEEKRNELKKIQNKLNDLSLEFSKNNNEEEGFLLLTKEQLKGVPEATVKQFEEEKGDDGETLYKVTFKYPDILPVLKYAQNQQTRKEAFIADANKVKQNDPLLLDLIKYRFELAQVLGYDNISKYILEDRLAKTETRVLDFLTDLKTKLSPLAKVELEKLKNLKDEHFQEQGLDKQDKFYIWDNRFYDNLMLEKDYQVDNTKIAEYFPLQSTIEKMLSFYENLFDVKFVETTEGKHVWHEEVKQFAVYQNIKAGSPKNLFLGWIYFDLHPRKGKYGHAANFSLFPGYVTKSGEVIRPVTALVCNFTKPTKDTPSLLKHDEVVTFFHELGHGMHDILGFTKFARFHGTNVPRDFVEAPSQSFEYWTWSKNEVKSLSSHYETGEPIPDALIDQLIKSKNVNGALFNLRQLHFAFFDMKVHVLSKKEDIESLDLLKLWNDAREELTGISNGGINTYGYGSFGHIAGGYESGYYGYLFSKVYADDIYYSIFKNDPLNQENGIKYRDYILSKGGSREVMEGVVELLGREPTLDAFLEELGL</sequence>
<dbReference type="InterPro" id="IPR024079">
    <property type="entry name" value="MetalloPept_cat_dom_sf"/>
</dbReference>
<dbReference type="InterPro" id="IPR001567">
    <property type="entry name" value="Pept_M3A_M3B_dom"/>
</dbReference>
<keyword evidence="6 7" id="KW-0482">Metalloprotease</keyword>
<dbReference type="GO" id="GO:0006508">
    <property type="term" value="P:proteolysis"/>
    <property type="evidence" value="ECO:0007669"/>
    <property type="project" value="UniProtKB-KW"/>
</dbReference>
<dbReference type="SUPFAM" id="SSF55486">
    <property type="entry name" value="Metalloproteases ('zincins'), catalytic domain"/>
    <property type="match status" value="1"/>
</dbReference>
<keyword evidence="5 7" id="KW-0862">Zinc</keyword>
<dbReference type="GO" id="GO:0004222">
    <property type="term" value="F:metalloendopeptidase activity"/>
    <property type="evidence" value="ECO:0007669"/>
    <property type="project" value="InterPro"/>
</dbReference>
<evidence type="ECO:0000313" key="12">
    <source>
        <dbReference type="Proteomes" id="UP000837801"/>
    </source>
</evidence>
<evidence type="ECO:0000256" key="9">
    <source>
        <dbReference type="SAM" id="MobiDB-lite"/>
    </source>
</evidence>
<evidence type="ECO:0000256" key="2">
    <source>
        <dbReference type="ARBA" id="ARBA00022670"/>
    </source>
</evidence>
<dbReference type="InterPro" id="IPR024080">
    <property type="entry name" value="Neurolysin/TOP_N"/>
</dbReference>
<dbReference type="Gene3D" id="1.10.1370.10">
    <property type="entry name" value="Neurolysin, domain 3"/>
    <property type="match status" value="1"/>
</dbReference>
<comment type="caution">
    <text evidence="11">The sequence shown here is derived from an EMBL/GenBank/DDBJ whole genome shotgun (WGS) entry which is preliminary data.</text>
</comment>
<gene>
    <name evidence="11" type="ORF">CLIB1423_18S00452</name>
</gene>
<evidence type="ECO:0000256" key="1">
    <source>
        <dbReference type="ARBA" id="ARBA00006040"/>
    </source>
</evidence>
<dbReference type="Pfam" id="PF01432">
    <property type="entry name" value="Peptidase_M3"/>
    <property type="match status" value="1"/>
</dbReference>
<keyword evidence="3 7" id="KW-0479">Metal-binding</keyword>
<dbReference type="CDD" id="cd06455">
    <property type="entry name" value="M3A_TOP"/>
    <property type="match status" value="1"/>
</dbReference>
<dbReference type="OrthoDB" id="534666at2759"/>
<dbReference type="GO" id="GO:0046872">
    <property type="term" value="F:metal ion binding"/>
    <property type="evidence" value="ECO:0007669"/>
    <property type="project" value="UniProtKB-UniRule"/>
</dbReference>
<dbReference type="EMBL" id="CAKXYY010000018">
    <property type="protein sequence ID" value="CAH2354644.1"/>
    <property type="molecule type" value="Genomic_DNA"/>
</dbReference>
<feature type="region of interest" description="Disordered" evidence="9">
    <location>
        <begin position="1"/>
        <end position="21"/>
    </location>
</feature>
<comment type="similarity">
    <text evidence="1 7">Belongs to the peptidase M3 family.</text>
</comment>
<proteinExistence type="inferred from homology"/>
<keyword evidence="2 7" id="KW-0645">Protease</keyword>
<dbReference type="Gene3D" id="1.20.1050.40">
    <property type="entry name" value="Endopeptidase. Chain P, domain 1"/>
    <property type="match status" value="1"/>
</dbReference>
<name>A0A9P0QTI8_9ASCO</name>
<evidence type="ECO:0000256" key="5">
    <source>
        <dbReference type="ARBA" id="ARBA00022833"/>
    </source>
</evidence>
<evidence type="ECO:0000259" key="10">
    <source>
        <dbReference type="Pfam" id="PF01432"/>
    </source>
</evidence>
<dbReference type="Proteomes" id="UP000837801">
    <property type="component" value="Unassembled WGS sequence"/>
</dbReference>
<dbReference type="Gene3D" id="3.40.390.10">
    <property type="entry name" value="Collagenase (Catalytic Domain)"/>
    <property type="match status" value="1"/>
</dbReference>
<feature type="compositionally biased region" description="Polar residues" evidence="9">
    <location>
        <begin position="1"/>
        <end position="11"/>
    </location>
</feature>